<protein>
    <submittedName>
        <fullName evidence="2">Uncharacterized protein</fullName>
    </submittedName>
</protein>
<name>A0ABU7PBZ8_9ACTN</name>
<dbReference type="EMBL" id="JAZEWV010000010">
    <property type="protein sequence ID" value="MEE4543193.1"/>
    <property type="molecule type" value="Genomic_DNA"/>
</dbReference>
<proteinExistence type="predicted"/>
<reference evidence="2 3" key="1">
    <citation type="submission" date="2023-12" db="EMBL/GenBank/DDBJ databases">
        <title>Streptomyces sp. V4-01.</title>
        <authorList>
            <person name="Somphong A."/>
            <person name="Phongsopitanun W."/>
        </authorList>
    </citation>
    <scope>NUCLEOTIDE SEQUENCE [LARGE SCALE GENOMIC DNA]</scope>
    <source>
        <strain evidence="2 3">V4-01</strain>
    </source>
</reference>
<organism evidence="2 3">
    <name type="scientific">Actinacidiphila polyblastidii</name>
    <dbReference type="NCBI Taxonomy" id="3110430"/>
    <lineage>
        <taxon>Bacteria</taxon>
        <taxon>Bacillati</taxon>
        <taxon>Actinomycetota</taxon>
        <taxon>Actinomycetes</taxon>
        <taxon>Kitasatosporales</taxon>
        <taxon>Streptomycetaceae</taxon>
        <taxon>Actinacidiphila</taxon>
    </lineage>
</organism>
<dbReference type="Proteomes" id="UP001344658">
    <property type="component" value="Unassembled WGS sequence"/>
</dbReference>
<evidence type="ECO:0000313" key="3">
    <source>
        <dbReference type="Proteomes" id="UP001344658"/>
    </source>
</evidence>
<feature type="region of interest" description="Disordered" evidence="1">
    <location>
        <begin position="80"/>
        <end position="117"/>
    </location>
</feature>
<gene>
    <name evidence="2" type="ORF">V2S66_14590</name>
</gene>
<sequence length="117" mass="11880">MISQMTTIKMTDRPVIAACSLDVSFAGTGMRGTGLSVSSALLPVLPVRVRSERPIEAPAAAAKAEATAYAFAAAANGAGAGTAEGAEGANGHANGQQKTQQHGKWAFRGLEPWSDPA</sequence>
<evidence type="ECO:0000313" key="2">
    <source>
        <dbReference type="EMBL" id="MEE4543193.1"/>
    </source>
</evidence>
<feature type="compositionally biased region" description="Low complexity" evidence="1">
    <location>
        <begin position="80"/>
        <end position="95"/>
    </location>
</feature>
<keyword evidence="3" id="KW-1185">Reference proteome</keyword>
<dbReference type="RefSeq" id="WP_330795395.1">
    <property type="nucleotide sequence ID" value="NZ_JAZEWV010000010.1"/>
</dbReference>
<comment type="caution">
    <text evidence="2">The sequence shown here is derived from an EMBL/GenBank/DDBJ whole genome shotgun (WGS) entry which is preliminary data.</text>
</comment>
<accession>A0ABU7PBZ8</accession>
<evidence type="ECO:0000256" key="1">
    <source>
        <dbReference type="SAM" id="MobiDB-lite"/>
    </source>
</evidence>